<evidence type="ECO:0000256" key="1">
    <source>
        <dbReference type="SAM" id="MobiDB-lite"/>
    </source>
</evidence>
<proteinExistence type="predicted"/>
<accession>A0ABR0AIB6</accession>
<evidence type="ECO:0008006" key="4">
    <source>
        <dbReference type="Google" id="ProtNLM"/>
    </source>
</evidence>
<comment type="caution">
    <text evidence="2">The sequence shown here is derived from an EMBL/GenBank/DDBJ whole genome shotgun (WGS) entry which is preliminary data.</text>
</comment>
<keyword evidence="3" id="KW-1185">Reference proteome</keyword>
<evidence type="ECO:0000313" key="3">
    <source>
        <dbReference type="Proteomes" id="UP001234178"/>
    </source>
</evidence>
<dbReference type="EMBL" id="JAOYFB010000037">
    <property type="protein sequence ID" value="KAK4024839.1"/>
    <property type="molecule type" value="Genomic_DNA"/>
</dbReference>
<gene>
    <name evidence="2" type="ORF">OUZ56_010333</name>
</gene>
<evidence type="ECO:0000313" key="2">
    <source>
        <dbReference type="EMBL" id="KAK4024839.1"/>
    </source>
</evidence>
<reference evidence="2 3" key="1">
    <citation type="journal article" date="2023" name="Nucleic Acids Res.">
        <title>The hologenome of Daphnia magna reveals possible DNA methylation and microbiome-mediated evolution of the host genome.</title>
        <authorList>
            <person name="Chaturvedi A."/>
            <person name="Li X."/>
            <person name="Dhandapani V."/>
            <person name="Marshall H."/>
            <person name="Kissane S."/>
            <person name="Cuenca-Cambronero M."/>
            <person name="Asole G."/>
            <person name="Calvet F."/>
            <person name="Ruiz-Romero M."/>
            <person name="Marangio P."/>
            <person name="Guigo R."/>
            <person name="Rago D."/>
            <person name="Mirbahai L."/>
            <person name="Eastwood N."/>
            <person name="Colbourne J.K."/>
            <person name="Zhou J."/>
            <person name="Mallon E."/>
            <person name="Orsini L."/>
        </authorList>
    </citation>
    <scope>NUCLEOTIDE SEQUENCE [LARGE SCALE GENOMIC DNA]</scope>
    <source>
        <strain evidence="2">LRV0_1</strain>
    </source>
</reference>
<feature type="compositionally biased region" description="Basic and acidic residues" evidence="1">
    <location>
        <begin position="311"/>
        <end position="323"/>
    </location>
</feature>
<dbReference type="Gene3D" id="1.20.5.340">
    <property type="match status" value="1"/>
</dbReference>
<sequence>MATNNDYLPTPVFIKLSDGSSFKQKKSKEISEIIQDLENELGTFAKGGVTIAPGGDIFIRPTSILQQEHLLSIKTIAKGTIGVTCTLPKSHSFQRVVIRQVPMGDTNEEIYQALTAQVKTPSTTVALEFEGPAPQEIILNYTVFRPEKQHPTPLRCKKCQKLGHTERFCSDNLKCPNCSTSHNDINSCNNPPHCTNCKGDHPASSPSCPHFIRWKTLARTAGDNRTSHQEAKAQSYSDAVKMNLGLDKLHPEIEIMKSQIEAIQTEMAMLRTDIGRIKPLEEKVNSLDSAVNQIQGSLSSLDSGQQATNNKLDKISSNHEILT</sequence>
<organism evidence="2 3">
    <name type="scientific">Daphnia magna</name>
    <dbReference type="NCBI Taxonomy" id="35525"/>
    <lineage>
        <taxon>Eukaryota</taxon>
        <taxon>Metazoa</taxon>
        <taxon>Ecdysozoa</taxon>
        <taxon>Arthropoda</taxon>
        <taxon>Crustacea</taxon>
        <taxon>Branchiopoda</taxon>
        <taxon>Diplostraca</taxon>
        <taxon>Cladocera</taxon>
        <taxon>Anomopoda</taxon>
        <taxon>Daphniidae</taxon>
        <taxon>Daphnia</taxon>
    </lineage>
</organism>
<name>A0ABR0AIB6_9CRUS</name>
<feature type="region of interest" description="Disordered" evidence="1">
    <location>
        <begin position="299"/>
        <end position="323"/>
    </location>
</feature>
<protein>
    <recommendedName>
        <fullName evidence="4">CCHC-type domain-containing protein</fullName>
    </recommendedName>
</protein>
<dbReference type="Proteomes" id="UP001234178">
    <property type="component" value="Unassembled WGS sequence"/>
</dbReference>